<accession>A0ABU4FZA7</accession>
<evidence type="ECO:0000313" key="2">
    <source>
        <dbReference type="EMBL" id="MDW0110055.1"/>
    </source>
</evidence>
<organism evidence="2 3">
    <name type="scientific">Sporosarcina aquimarina</name>
    <dbReference type="NCBI Taxonomy" id="114975"/>
    <lineage>
        <taxon>Bacteria</taxon>
        <taxon>Bacillati</taxon>
        <taxon>Bacillota</taxon>
        <taxon>Bacilli</taxon>
        <taxon>Bacillales</taxon>
        <taxon>Caryophanaceae</taxon>
        <taxon>Sporosarcina</taxon>
    </lineage>
</organism>
<sequence length="63" mass="7225">MKNSIRFTFGYLGYFLIGLMAIRALIVQNDKIVFAILLVGSLLLIDYIASFEKNMEHRNIVDT</sequence>
<dbReference type="Proteomes" id="UP001280629">
    <property type="component" value="Unassembled WGS sequence"/>
</dbReference>
<feature type="transmembrane region" description="Helical" evidence="1">
    <location>
        <begin position="32"/>
        <end position="49"/>
    </location>
</feature>
<proteinExistence type="predicted"/>
<keyword evidence="1" id="KW-1133">Transmembrane helix</keyword>
<evidence type="ECO:0000256" key="1">
    <source>
        <dbReference type="SAM" id="Phobius"/>
    </source>
</evidence>
<comment type="caution">
    <text evidence="2">The sequence shown here is derived from an EMBL/GenBank/DDBJ whole genome shotgun (WGS) entry which is preliminary data.</text>
</comment>
<protein>
    <recommendedName>
        <fullName evidence="4">YdiK protein</fullName>
    </recommendedName>
</protein>
<gene>
    <name evidence="2" type="ORF">QT716_08290</name>
</gene>
<reference evidence="2 3" key="1">
    <citation type="submission" date="2023-06" db="EMBL/GenBank/DDBJ databases">
        <title>Sporosarcina sp. nov., isolated from Korean traditional fermented seafood 'Jeotgal'.</title>
        <authorList>
            <person name="Yang A.-I."/>
            <person name="Shin N.-R."/>
        </authorList>
    </citation>
    <scope>NUCLEOTIDE SEQUENCE [LARGE SCALE GENOMIC DNA]</scope>
    <source>
        <strain evidence="2 3">KCTC3840</strain>
    </source>
</reference>
<keyword evidence="1" id="KW-0812">Transmembrane</keyword>
<keyword evidence="3" id="KW-1185">Reference proteome</keyword>
<dbReference type="RefSeq" id="WP_317935594.1">
    <property type="nucleotide sequence ID" value="NZ_JAUBDH010000004.1"/>
</dbReference>
<keyword evidence="1" id="KW-0472">Membrane</keyword>
<feature type="transmembrane region" description="Helical" evidence="1">
    <location>
        <begin position="7"/>
        <end position="26"/>
    </location>
</feature>
<dbReference type="EMBL" id="JAUBDH010000004">
    <property type="protein sequence ID" value="MDW0110055.1"/>
    <property type="molecule type" value="Genomic_DNA"/>
</dbReference>
<evidence type="ECO:0008006" key="4">
    <source>
        <dbReference type="Google" id="ProtNLM"/>
    </source>
</evidence>
<evidence type="ECO:0000313" key="3">
    <source>
        <dbReference type="Proteomes" id="UP001280629"/>
    </source>
</evidence>
<name>A0ABU4FZA7_9BACL</name>